<dbReference type="PANTHER" id="PTHR20863">
    <property type="entry name" value="ACYL CARRIER PROTEIN"/>
    <property type="match status" value="1"/>
</dbReference>
<keyword evidence="7" id="KW-0963">Cytoplasm</keyword>
<keyword evidence="4 7" id="KW-0276">Fatty acid metabolism</keyword>
<keyword evidence="3 7" id="KW-0597">Phosphoprotein</keyword>
<dbReference type="Gene3D" id="1.10.1200.10">
    <property type="entry name" value="ACP-like"/>
    <property type="match status" value="1"/>
</dbReference>
<dbReference type="GO" id="GO:0016020">
    <property type="term" value="C:membrane"/>
    <property type="evidence" value="ECO:0007669"/>
    <property type="project" value="GOC"/>
</dbReference>
<comment type="caution">
    <text evidence="9">The sequence shown here is derived from an EMBL/GenBank/DDBJ whole genome shotgun (WGS) entry which is preliminary data.</text>
</comment>
<dbReference type="AlphaFoldDB" id="K8ZCX8"/>
<dbReference type="NCBIfam" id="NF009104">
    <property type="entry name" value="PRK12449.1"/>
    <property type="match status" value="1"/>
</dbReference>
<dbReference type="GO" id="GO:0009245">
    <property type="term" value="P:lipid A biosynthetic process"/>
    <property type="evidence" value="ECO:0007669"/>
    <property type="project" value="TreeGrafter"/>
</dbReference>
<dbReference type="InterPro" id="IPR036736">
    <property type="entry name" value="ACP-like_sf"/>
</dbReference>
<evidence type="ECO:0000256" key="3">
    <source>
        <dbReference type="ARBA" id="ARBA00022553"/>
    </source>
</evidence>
<comment type="PTM">
    <text evidence="7">4'-phosphopantetheine is transferred from CoA to a specific serine of apo-ACP by AcpS. This modification is essential for activity because fatty acids are bound in thioester linkage to the sulfhydryl of the prosthetic group.</text>
</comment>
<dbReference type="OrthoDB" id="9804551at2"/>
<keyword evidence="2 7" id="KW-0444">Lipid biosynthesis</keyword>
<name>K8ZCX8_9ENTE</name>
<dbReference type="NCBIfam" id="NF002150">
    <property type="entry name" value="PRK00982.1-4"/>
    <property type="match status" value="1"/>
</dbReference>
<sequence>MTRAEAKEKLAAILQEHFKNAPAEITEDLNFKEDLGADSIAMMEVILEIEDAFDIEVADDEVANIQTVGEALDYLEKL</sequence>
<organism evidence="9 10">
    <name type="scientific">Catellicoccus marimammalium M35/04/3</name>
    <dbReference type="NCBI Taxonomy" id="1234409"/>
    <lineage>
        <taxon>Bacteria</taxon>
        <taxon>Bacillati</taxon>
        <taxon>Bacillota</taxon>
        <taxon>Bacilli</taxon>
        <taxon>Lactobacillales</taxon>
        <taxon>Enterococcaceae</taxon>
        <taxon>Catellicoccus</taxon>
    </lineage>
</organism>
<comment type="subcellular location">
    <subcellularLocation>
        <location evidence="7">Cytoplasm</location>
    </subcellularLocation>
</comment>
<dbReference type="UniPathway" id="UPA00094"/>
<reference evidence="9 10" key="1">
    <citation type="journal article" date="2013" name="Genome Announc.">
        <title>Draft Genome Sequence of Catellicoccus marimammalium, a Novel Species Commonly Found in Gull Feces.</title>
        <authorList>
            <person name="Weigand M.R."/>
            <person name="Ryu H."/>
            <person name="Bozcek L."/>
            <person name="Konstantinidis K.T."/>
            <person name="Santo Domingo J.W."/>
        </authorList>
    </citation>
    <scope>NUCLEOTIDE SEQUENCE [LARGE SCALE GENOMIC DNA]</scope>
    <source>
        <strain evidence="9 10">M35/04/3</strain>
    </source>
</reference>
<dbReference type="Proteomes" id="UP000016057">
    <property type="component" value="Unassembled WGS sequence"/>
</dbReference>
<evidence type="ECO:0000256" key="1">
    <source>
        <dbReference type="ARBA" id="ARBA00022450"/>
    </source>
</evidence>
<dbReference type="GO" id="GO:0000036">
    <property type="term" value="F:acyl carrier activity"/>
    <property type="evidence" value="ECO:0007669"/>
    <property type="project" value="UniProtKB-UniRule"/>
</dbReference>
<evidence type="ECO:0000256" key="5">
    <source>
        <dbReference type="ARBA" id="ARBA00023098"/>
    </source>
</evidence>
<dbReference type="EMBL" id="AMYT01000007">
    <property type="protein sequence ID" value="EKU27912.1"/>
    <property type="molecule type" value="Genomic_DNA"/>
</dbReference>
<evidence type="ECO:0000313" key="9">
    <source>
        <dbReference type="EMBL" id="EKU27912.1"/>
    </source>
</evidence>
<evidence type="ECO:0000256" key="6">
    <source>
        <dbReference type="ARBA" id="ARBA00023160"/>
    </source>
</evidence>
<accession>K8ZCX8</accession>
<dbReference type="RefSeq" id="WP_009488376.1">
    <property type="nucleotide sequence ID" value="NZ_AMYT01000007.1"/>
</dbReference>
<evidence type="ECO:0000313" key="10">
    <source>
        <dbReference type="Proteomes" id="UP000016057"/>
    </source>
</evidence>
<comment type="similarity">
    <text evidence="7">Belongs to the acyl carrier protein (ACP) family.</text>
</comment>
<keyword evidence="6 7" id="KW-0275">Fatty acid biosynthesis</keyword>
<evidence type="ECO:0000256" key="7">
    <source>
        <dbReference type="HAMAP-Rule" id="MF_01217"/>
    </source>
</evidence>
<dbReference type="Pfam" id="PF00550">
    <property type="entry name" value="PP-binding"/>
    <property type="match status" value="1"/>
</dbReference>
<dbReference type="PATRIC" id="fig|1234409.3.peg.143"/>
<evidence type="ECO:0000256" key="2">
    <source>
        <dbReference type="ARBA" id="ARBA00022516"/>
    </source>
</evidence>
<proteinExistence type="inferred from homology"/>
<keyword evidence="5 7" id="KW-0443">Lipid metabolism</keyword>
<dbReference type="InterPro" id="IPR009081">
    <property type="entry name" value="PP-bd_ACP"/>
</dbReference>
<comment type="function">
    <text evidence="7">Carrier of the growing fatty acid chain in fatty acid biosynthesis.</text>
</comment>
<keyword evidence="1 7" id="KW-0596">Phosphopantetheine</keyword>
<feature type="domain" description="Carrier" evidence="8">
    <location>
        <begin position="1"/>
        <end position="78"/>
    </location>
</feature>
<dbReference type="PROSITE" id="PS50075">
    <property type="entry name" value="CARRIER"/>
    <property type="match status" value="1"/>
</dbReference>
<dbReference type="SUPFAM" id="SSF47336">
    <property type="entry name" value="ACP-like"/>
    <property type="match status" value="1"/>
</dbReference>
<comment type="pathway">
    <text evidence="7">Lipid metabolism; fatty acid biosynthesis.</text>
</comment>
<dbReference type="eggNOG" id="COG0236">
    <property type="taxonomic scope" value="Bacteria"/>
</dbReference>
<dbReference type="GO" id="GO:0005829">
    <property type="term" value="C:cytosol"/>
    <property type="evidence" value="ECO:0007669"/>
    <property type="project" value="TreeGrafter"/>
</dbReference>
<evidence type="ECO:0000259" key="8">
    <source>
        <dbReference type="PROSITE" id="PS50075"/>
    </source>
</evidence>
<feature type="modified residue" description="O-(pantetheine 4'-phosphoryl)serine" evidence="7">
    <location>
        <position position="39"/>
    </location>
</feature>
<evidence type="ECO:0000256" key="4">
    <source>
        <dbReference type="ARBA" id="ARBA00022832"/>
    </source>
</evidence>
<dbReference type="PANTHER" id="PTHR20863:SF76">
    <property type="entry name" value="CARRIER DOMAIN-CONTAINING PROTEIN"/>
    <property type="match status" value="1"/>
</dbReference>
<keyword evidence="10" id="KW-1185">Reference proteome</keyword>
<protein>
    <recommendedName>
        <fullName evidence="7">Acyl carrier protein</fullName>
        <shortName evidence="7">ACP</shortName>
    </recommendedName>
</protein>
<dbReference type="GO" id="GO:0000035">
    <property type="term" value="F:acyl binding"/>
    <property type="evidence" value="ECO:0007669"/>
    <property type="project" value="TreeGrafter"/>
</dbReference>
<dbReference type="InterPro" id="IPR003231">
    <property type="entry name" value="ACP"/>
</dbReference>
<dbReference type="STRING" id="1234409.C683_0171"/>
<gene>
    <name evidence="7" type="primary">acpP</name>
    <name evidence="9" type="ORF">C683_0171</name>
</gene>
<dbReference type="HAMAP" id="MF_01217">
    <property type="entry name" value="Acyl_carrier"/>
    <property type="match status" value="1"/>
</dbReference>